<dbReference type="AlphaFoldDB" id="A0AAQ4EUI1"/>
<dbReference type="Gene3D" id="2.60.120.620">
    <property type="entry name" value="q2cbj1_9rhob like domain"/>
    <property type="match status" value="1"/>
</dbReference>
<proteinExistence type="predicted"/>
<reference evidence="3 4" key="1">
    <citation type="journal article" date="2023" name="Arcadia Sci">
        <title>De novo assembly of a long-read Amblyomma americanum tick genome.</title>
        <authorList>
            <person name="Chou S."/>
            <person name="Poskanzer K.E."/>
            <person name="Rollins M."/>
            <person name="Thuy-Boun P.S."/>
        </authorList>
    </citation>
    <scope>NUCLEOTIDE SEQUENCE [LARGE SCALE GENOMIC DNA]</scope>
    <source>
        <strain evidence="3">F_SG_1</strain>
        <tissue evidence="3">Salivary glands</tissue>
    </source>
</reference>
<sequence length="296" mass="34008">MREEQSRKQTSASRQPRSLGTRVISTEYGDDDIITNIMASVRLSDRDVEDFDRDGAVCLRDVFDDRWLELAREGIRKNIAEPGPGSEALRVQGKDGVYFNDYCNWRRIHELREYVLESPAKEIAGRLMRSAWAAFYHEHVLVKGAGTELETPWHQDQPYYPVDGDKVCSIWMPVDPVDLESTIQFVAGSHRWGKWFFPRKFATSRNYALLPSGDRALDHDYEDVPEVQPDAVLKWALQVLCSPRCNPEGLRFAFRGHGSLNLGNGSGHYVHERIVVEKACIARSLWLLLEFLWNQL</sequence>
<feature type="region of interest" description="Disordered" evidence="2">
    <location>
        <begin position="1"/>
        <end position="21"/>
    </location>
</feature>
<feature type="compositionally biased region" description="Polar residues" evidence="2">
    <location>
        <begin position="8"/>
        <end position="18"/>
    </location>
</feature>
<dbReference type="EMBL" id="JARKHS020010750">
    <property type="protein sequence ID" value="KAK8778446.1"/>
    <property type="molecule type" value="Genomic_DNA"/>
</dbReference>
<evidence type="ECO:0000313" key="3">
    <source>
        <dbReference type="EMBL" id="KAK8778446.1"/>
    </source>
</evidence>
<organism evidence="3 4">
    <name type="scientific">Amblyomma americanum</name>
    <name type="common">Lone star tick</name>
    <dbReference type="NCBI Taxonomy" id="6943"/>
    <lineage>
        <taxon>Eukaryota</taxon>
        <taxon>Metazoa</taxon>
        <taxon>Ecdysozoa</taxon>
        <taxon>Arthropoda</taxon>
        <taxon>Chelicerata</taxon>
        <taxon>Arachnida</taxon>
        <taxon>Acari</taxon>
        <taxon>Parasitiformes</taxon>
        <taxon>Ixodida</taxon>
        <taxon>Ixodoidea</taxon>
        <taxon>Ixodidae</taxon>
        <taxon>Amblyomminae</taxon>
        <taxon>Amblyomma</taxon>
    </lineage>
</organism>
<evidence type="ECO:0000313" key="4">
    <source>
        <dbReference type="Proteomes" id="UP001321473"/>
    </source>
</evidence>
<dbReference type="Proteomes" id="UP001321473">
    <property type="component" value="Unassembled WGS sequence"/>
</dbReference>
<dbReference type="InterPro" id="IPR008775">
    <property type="entry name" value="Phytyl_CoA_dOase-like"/>
</dbReference>
<dbReference type="Pfam" id="PF05721">
    <property type="entry name" value="PhyH"/>
    <property type="match status" value="1"/>
</dbReference>
<dbReference type="PANTHER" id="PTHR20883:SF49">
    <property type="entry name" value="PHYTANOYL-COA DIOXYGENASE"/>
    <property type="match status" value="1"/>
</dbReference>
<dbReference type="PANTHER" id="PTHR20883">
    <property type="entry name" value="PHYTANOYL-COA DIOXYGENASE DOMAIN CONTAINING 1"/>
    <property type="match status" value="1"/>
</dbReference>
<name>A0AAQ4EUI1_AMBAM</name>
<comment type="caution">
    <text evidence="3">The sequence shown here is derived from an EMBL/GenBank/DDBJ whole genome shotgun (WGS) entry which is preliminary data.</text>
</comment>
<evidence type="ECO:0008006" key="5">
    <source>
        <dbReference type="Google" id="ProtNLM"/>
    </source>
</evidence>
<dbReference type="SUPFAM" id="SSF51197">
    <property type="entry name" value="Clavaminate synthase-like"/>
    <property type="match status" value="1"/>
</dbReference>
<evidence type="ECO:0000256" key="2">
    <source>
        <dbReference type="SAM" id="MobiDB-lite"/>
    </source>
</evidence>
<comment type="cofactor">
    <cofactor evidence="1">
        <name>Fe cation</name>
        <dbReference type="ChEBI" id="CHEBI:24875"/>
    </cofactor>
</comment>
<keyword evidence="4" id="KW-1185">Reference proteome</keyword>
<protein>
    <recommendedName>
        <fullName evidence="5">Phytanoyl-CoA dioxygenase family protein</fullName>
    </recommendedName>
</protein>
<evidence type="ECO:0000256" key="1">
    <source>
        <dbReference type="ARBA" id="ARBA00001962"/>
    </source>
</evidence>
<gene>
    <name evidence="3" type="ORF">V5799_020216</name>
</gene>
<accession>A0AAQ4EUI1</accession>